<evidence type="ECO:0000259" key="1">
    <source>
        <dbReference type="Pfam" id="PF05257"/>
    </source>
</evidence>
<evidence type="ECO:0000313" key="2">
    <source>
        <dbReference type="EMBL" id="AEA27939.1"/>
    </source>
</evidence>
<dbReference type="KEGG" id="pdx:Psed_5814"/>
<sequence>MPTADQVLDVARSQIGTVENARGEQPYGAFYGLNGPAWCAMFQYWCFSQVPGGAALIPKTAYTPTFYQWFVDRRQSSRTPVKGALVFYDWPDSVPRIQHVGIVEAVNPDGSITTIEGNTTSGQAGDQSNGGGVWRRRRTTSAVVGYGLPAYDRTPLEDDMPLTDADAELVAKHVWDHMIYNNWLGREEWARTVLGAEQDRVIRQNIAPLQGELDALKAAVAALASGRAPADPGAAVPVAAAPVDLTALAAAVADELQARLSRKE</sequence>
<dbReference type="eggNOG" id="COG3942">
    <property type="taxonomic scope" value="Bacteria"/>
</dbReference>
<proteinExistence type="predicted"/>
<feature type="domain" description="Peptidase C51" evidence="1">
    <location>
        <begin position="34"/>
        <end position="118"/>
    </location>
</feature>
<organism evidence="2 3">
    <name type="scientific">Pseudonocardia dioxanivorans (strain ATCC 55486 / DSM 44775 / JCM 13855 / CB1190)</name>
    <dbReference type="NCBI Taxonomy" id="675635"/>
    <lineage>
        <taxon>Bacteria</taxon>
        <taxon>Bacillati</taxon>
        <taxon>Actinomycetota</taxon>
        <taxon>Actinomycetes</taxon>
        <taxon>Pseudonocardiales</taxon>
        <taxon>Pseudonocardiaceae</taxon>
        <taxon>Pseudonocardia</taxon>
    </lineage>
</organism>
<dbReference type="Gene3D" id="3.90.1720.10">
    <property type="entry name" value="endopeptidase domain like (from Nostoc punctiforme)"/>
    <property type="match status" value="1"/>
</dbReference>
<dbReference type="Proteomes" id="UP000007809">
    <property type="component" value="Chromosome"/>
</dbReference>
<name>F4D1F1_PSEUX</name>
<protein>
    <recommendedName>
        <fullName evidence="1">Peptidase C51 domain-containing protein</fullName>
    </recommendedName>
</protein>
<accession>F4D1F1</accession>
<dbReference type="OrthoDB" id="5178799at2"/>
<keyword evidence="3" id="KW-1185">Reference proteome</keyword>
<dbReference type="SUPFAM" id="SSF54001">
    <property type="entry name" value="Cysteine proteinases"/>
    <property type="match status" value="1"/>
</dbReference>
<dbReference type="InterPro" id="IPR007921">
    <property type="entry name" value="CHAP_dom"/>
</dbReference>
<evidence type="ECO:0000313" key="3">
    <source>
        <dbReference type="Proteomes" id="UP000007809"/>
    </source>
</evidence>
<dbReference type="AlphaFoldDB" id="F4D1F1"/>
<gene>
    <name evidence="2" type="ordered locus">Psed_5814</name>
</gene>
<dbReference type="Pfam" id="PF05257">
    <property type="entry name" value="CHAP"/>
    <property type="match status" value="1"/>
</dbReference>
<dbReference type="EMBL" id="CP002593">
    <property type="protein sequence ID" value="AEA27939.1"/>
    <property type="molecule type" value="Genomic_DNA"/>
</dbReference>
<dbReference type="STRING" id="675635.Psed_5814"/>
<dbReference type="HOGENOM" id="CLU_1053220_0_0_11"/>
<reference evidence="2 3" key="1">
    <citation type="journal article" date="2011" name="J. Bacteriol.">
        <title>Genome sequence of the 1,4-dioxane-degrading Pseudonocardia dioxanivorans strain CB1190.</title>
        <authorList>
            <person name="Sales C.M."/>
            <person name="Mahendra S."/>
            <person name="Grostern A."/>
            <person name="Parales R.E."/>
            <person name="Goodwin L.A."/>
            <person name="Woyke T."/>
            <person name="Nolan M."/>
            <person name="Lapidus A."/>
            <person name="Chertkov O."/>
            <person name="Ovchinnikova G."/>
            <person name="Sczyrba A."/>
            <person name="Alvarez-Cohen L."/>
        </authorList>
    </citation>
    <scope>NUCLEOTIDE SEQUENCE [LARGE SCALE GENOMIC DNA]</scope>
    <source>
        <strain evidence="3">ATCC 55486 / DSM 44775 / JCM 13855 / CB1190</strain>
    </source>
</reference>
<dbReference type="InterPro" id="IPR038765">
    <property type="entry name" value="Papain-like_cys_pep_sf"/>
</dbReference>